<evidence type="ECO:0000256" key="10">
    <source>
        <dbReference type="PROSITE-ProRule" id="PRU01161"/>
    </source>
</evidence>
<evidence type="ECO:0000256" key="7">
    <source>
        <dbReference type="ARBA" id="ARBA00022989"/>
    </source>
</evidence>
<comment type="caution">
    <text evidence="13">The sequence shown here is derived from an EMBL/GenBank/DDBJ whole genome shotgun (WGS) entry which is preliminary data.</text>
</comment>
<evidence type="ECO:0000256" key="8">
    <source>
        <dbReference type="ARBA" id="ARBA00023098"/>
    </source>
</evidence>
<evidence type="ECO:0000256" key="1">
    <source>
        <dbReference type="ARBA" id="ARBA00004370"/>
    </source>
</evidence>
<keyword evidence="9" id="KW-0472">Membrane</keyword>
<evidence type="ECO:0000256" key="9">
    <source>
        <dbReference type="ARBA" id="ARBA00023136"/>
    </source>
</evidence>
<feature type="active site" description="Nucleophile" evidence="10">
    <location>
        <position position="341"/>
    </location>
</feature>
<dbReference type="PANTHER" id="PTHR14226:SF29">
    <property type="entry name" value="NEUROPATHY TARGET ESTERASE SWS"/>
    <property type="match status" value="1"/>
</dbReference>
<comment type="similarity">
    <text evidence="3">Belongs to the NTE family.</text>
</comment>
<dbReference type="Gene3D" id="2.60.120.10">
    <property type="entry name" value="Jelly Rolls"/>
    <property type="match status" value="1"/>
</dbReference>
<dbReference type="Pfam" id="PF24179">
    <property type="entry name" value="NTE_Ploop"/>
    <property type="match status" value="1"/>
</dbReference>
<dbReference type="AlphaFoldDB" id="A0AAW3ZRA5"/>
<dbReference type="InterPro" id="IPR050301">
    <property type="entry name" value="NTE"/>
</dbReference>
<evidence type="ECO:0000313" key="13">
    <source>
        <dbReference type="EMBL" id="MBD8527637.1"/>
    </source>
</evidence>
<dbReference type="GO" id="GO:0016042">
    <property type="term" value="P:lipid catabolic process"/>
    <property type="evidence" value="ECO:0007669"/>
    <property type="project" value="UniProtKB-UniRule"/>
</dbReference>
<dbReference type="CDD" id="cd00038">
    <property type="entry name" value="CAP_ED"/>
    <property type="match status" value="1"/>
</dbReference>
<evidence type="ECO:0000259" key="11">
    <source>
        <dbReference type="PROSITE" id="PS50042"/>
    </source>
</evidence>
<reference evidence="13 14" key="1">
    <citation type="submission" date="2020-09" db="EMBL/GenBank/DDBJ databases">
        <title>Pseudoxanthomonas sp. CAU 1598 isolated from sand of Yaerae Beach.</title>
        <authorList>
            <person name="Kim W."/>
        </authorList>
    </citation>
    <scope>NUCLEOTIDE SEQUENCE [LARGE SCALE GENOMIC DNA]</scope>
    <source>
        <strain evidence="13 14">CAU 1598</strain>
    </source>
</reference>
<dbReference type="SMART" id="SM00100">
    <property type="entry name" value="cNMP"/>
    <property type="match status" value="1"/>
</dbReference>
<comment type="subcellular location">
    <subcellularLocation>
        <location evidence="2">Cytoplasm</location>
    </subcellularLocation>
    <subcellularLocation>
        <location evidence="1">Membrane</location>
    </subcellularLocation>
</comment>
<feature type="short sequence motif" description="DGA/G" evidence="10">
    <location>
        <begin position="455"/>
        <end position="457"/>
    </location>
</feature>
<evidence type="ECO:0000256" key="6">
    <source>
        <dbReference type="ARBA" id="ARBA00022963"/>
    </source>
</evidence>
<evidence type="ECO:0000313" key="14">
    <source>
        <dbReference type="Proteomes" id="UP000613768"/>
    </source>
</evidence>
<dbReference type="InterPro" id="IPR000595">
    <property type="entry name" value="cNMP-bd_dom"/>
</dbReference>
<dbReference type="SUPFAM" id="SSF52151">
    <property type="entry name" value="FabD/lysophospholipase-like"/>
    <property type="match status" value="1"/>
</dbReference>
<keyword evidence="6 10" id="KW-0442">Lipid degradation</keyword>
<dbReference type="InterPro" id="IPR056556">
    <property type="entry name" value="NTE1_P-loop_dom"/>
</dbReference>
<sequence length="577" mass="63060">MVGRAEVLRERVLEALRSQPLFDGLGESAYRALADQIEWFALEGGRVLFDQDEASDGMYLLIHGRLSASRREADGRIRHLGTIAQGETVGETGLLANEPRNARVIAMRDCNLLFLPRSGFEKLAALHPEAMLRTAQLALRRSYSLRKAKTRFTCFALISATPGVDMMALAQRLAAQLDVGDQTEIIDANKALEKPIAWFSEREAAAQYLIYVADTNADWRERCVRQSDCVLLVADSRHPVQLQTRLPAPARGPSVPVHLLMLNPQPAAPGSTGDWLERLPQGRAHHHIRSDEDLGRVVRHLTGSATGLVLSGGGARGFAHLGVIRALREAGWKFDYVGGTSIGAILGAGLAAGWDDATMRDQFRQHFVTRNPLADWTLPLVSLRSGKGVVDGLRAAFNELEIEDLPIPFFCVSSNLTEGDLEVHDSGLVWQALRASSAIPGVLPPLFHAGRVLVDGGVIDNLPVSEMRKRLDGEIVASDVGGQYRLNAEIDEAHLPPWWQLLPELFGQRRRPGIGQILLRAGMVNVAATAQRARKQTKLLLTPPLEGIDLLDWKAFDRAEAAGYAYACEQLEAAAAG</sequence>
<feature type="active site" description="Proton acceptor" evidence="10">
    <location>
        <position position="455"/>
    </location>
</feature>
<dbReference type="InterPro" id="IPR018490">
    <property type="entry name" value="cNMP-bd_dom_sf"/>
</dbReference>
<organism evidence="13 14">
    <name type="scientific">Pseudomarimonas arenosa</name>
    <dbReference type="NCBI Taxonomy" id="2774145"/>
    <lineage>
        <taxon>Bacteria</taxon>
        <taxon>Pseudomonadati</taxon>
        <taxon>Pseudomonadota</taxon>
        <taxon>Gammaproteobacteria</taxon>
        <taxon>Lysobacterales</taxon>
        <taxon>Lysobacteraceae</taxon>
        <taxon>Pseudomarimonas</taxon>
    </lineage>
</organism>
<accession>A0AAW3ZRA5</accession>
<dbReference type="PROSITE" id="PS50042">
    <property type="entry name" value="CNMP_BINDING_3"/>
    <property type="match status" value="1"/>
</dbReference>
<evidence type="ECO:0000256" key="2">
    <source>
        <dbReference type="ARBA" id="ARBA00004496"/>
    </source>
</evidence>
<dbReference type="GO" id="GO:0016020">
    <property type="term" value="C:membrane"/>
    <property type="evidence" value="ECO:0007669"/>
    <property type="project" value="UniProtKB-SubCell"/>
</dbReference>
<dbReference type="Gene3D" id="3.40.1090.10">
    <property type="entry name" value="Cytosolic phospholipase A2 catalytic domain"/>
    <property type="match status" value="2"/>
</dbReference>
<feature type="short sequence motif" description="GXSXG" evidence="10">
    <location>
        <begin position="339"/>
        <end position="343"/>
    </location>
</feature>
<dbReference type="Pfam" id="PF01734">
    <property type="entry name" value="Patatin"/>
    <property type="match status" value="1"/>
</dbReference>
<evidence type="ECO:0000259" key="12">
    <source>
        <dbReference type="PROSITE" id="PS51635"/>
    </source>
</evidence>
<dbReference type="EMBL" id="JACYTR010000058">
    <property type="protein sequence ID" value="MBD8527637.1"/>
    <property type="molecule type" value="Genomic_DNA"/>
</dbReference>
<dbReference type="RefSeq" id="WP_192031057.1">
    <property type="nucleotide sequence ID" value="NZ_JACYTR010000058.1"/>
</dbReference>
<feature type="domain" description="Cyclic nucleotide-binding" evidence="11">
    <location>
        <begin position="21"/>
        <end position="141"/>
    </location>
</feature>
<keyword evidence="5 10" id="KW-0378">Hydrolase</keyword>
<keyword evidence="14" id="KW-1185">Reference proteome</keyword>
<evidence type="ECO:0000256" key="3">
    <source>
        <dbReference type="ARBA" id="ARBA00006636"/>
    </source>
</evidence>
<keyword evidence="7" id="KW-1133">Transmembrane helix</keyword>
<dbReference type="InterPro" id="IPR014710">
    <property type="entry name" value="RmlC-like_jellyroll"/>
</dbReference>
<name>A0AAW3ZRA5_9GAMM</name>
<keyword evidence="8 10" id="KW-0443">Lipid metabolism</keyword>
<dbReference type="GO" id="GO:0004622">
    <property type="term" value="F:phosphatidylcholine lysophospholipase activity"/>
    <property type="evidence" value="ECO:0007669"/>
    <property type="project" value="UniProtKB-ARBA"/>
</dbReference>
<protein>
    <submittedName>
        <fullName evidence="13">Patatin-like phospholipase family protein</fullName>
    </submittedName>
</protein>
<dbReference type="InterPro" id="IPR016035">
    <property type="entry name" value="Acyl_Trfase/lysoPLipase"/>
</dbReference>
<evidence type="ECO:0000256" key="4">
    <source>
        <dbReference type="ARBA" id="ARBA00022692"/>
    </source>
</evidence>
<dbReference type="InterPro" id="IPR002641">
    <property type="entry name" value="PNPLA_dom"/>
</dbReference>
<dbReference type="SUPFAM" id="SSF51206">
    <property type="entry name" value="cAMP-binding domain-like"/>
    <property type="match status" value="1"/>
</dbReference>
<dbReference type="Proteomes" id="UP000613768">
    <property type="component" value="Unassembled WGS sequence"/>
</dbReference>
<feature type="domain" description="PNPLA" evidence="12">
    <location>
        <begin position="308"/>
        <end position="468"/>
    </location>
</feature>
<dbReference type="PROSITE" id="PS51635">
    <property type="entry name" value="PNPLA"/>
    <property type="match status" value="1"/>
</dbReference>
<gene>
    <name evidence="13" type="ORF">IFO71_17975</name>
</gene>
<proteinExistence type="inferred from homology"/>
<dbReference type="Pfam" id="PF00027">
    <property type="entry name" value="cNMP_binding"/>
    <property type="match status" value="1"/>
</dbReference>
<dbReference type="GO" id="GO:0005737">
    <property type="term" value="C:cytoplasm"/>
    <property type="evidence" value="ECO:0007669"/>
    <property type="project" value="UniProtKB-SubCell"/>
</dbReference>
<dbReference type="CDD" id="cd07205">
    <property type="entry name" value="Pat_PNPLA6_PNPLA7_NTE1_like"/>
    <property type="match status" value="1"/>
</dbReference>
<feature type="short sequence motif" description="GXGXXG" evidence="10">
    <location>
        <begin position="312"/>
        <end position="317"/>
    </location>
</feature>
<keyword evidence="4" id="KW-0812">Transmembrane</keyword>
<dbReference type="PANTHER" id="PTHR14226">
    <property type="entry name" value="NEUROPATHY TARGET ESTERASE/SWISS CHEESE D.MELANOGASTER"/>
    <property type="match status" value="1"/>
</dbReference>
<evidence type="ECO:0000256" key="5">
    <source>
        <dbReference type="ARBA" id="ARBA00022801"/>
    </source>
</evidence>